<evidence type="ECO:0000256" key="5">
    <source>
        <dbReference type="ARBA" id="ARBA00023172"/>
    </source>
</evidence>
<dbReference type="PANTHER" id="PTHR33217">
    <property type="entry name" value="TRANSPOSASE FOR INSERTION SEQUENCE ELEMENT IS1081"/>
    <property type="match status" value="1"/>
</dbReference>
<proteinExistence type="inferred from homology"/>
<evidence type="ECO:0000313" key="7">
    <source>
        <dbReference type="EMBL" id="ADD74152.1"/>
    </source>
</evidence>
<dbReference type="GO" id="GO:0006313">
    <property type="term" value="P:DNA transposition"/>
    <property type="evidence" value="ECO:0007669"/>
    <property type="project" value="UniProtKB-UniRule"/>
</dbReference>
<evidence type="ECO:0000256" key="4">
    <source>
        <dbReference type="ARBA" id="ARBA00023125"/>
    </source>
</evidence>
<dbReference type="EMBL" id="GQ329881">
    <property type="protein sequence ID" value="ADD74152.1"/>
    <property type="molecule type" value="Genomic_DNA"/>
</dbReference>
<evidence type="ECO:0000256" key="6">
    <source>
        <dbReference type="RuleBase" id="RU365089"/>
    </source>
</evidence>
<dbReference type="RefSeq" id="WP_015060368.1">
    <property type="nucleotide sequence ID" value="NC_019229.1"/>
</dbReference>
<sequence>MPQKQNAAMNQAIDLLINNDTDVSTLFKEDGLLKELTKHLVEKALQSEMNNHLGYSKYNQSDAQNSRNGYNTKNLITKNGAVEIEVPRDRNSSFEPSLVAKRQRRLDGFDDKVLSLYAKGMSLSDIKLQLQELYGADVSESLISQITDDIIEDVKLWQSRPLDPVYAIVFFDCLVVKVRQDKRIINKSVYVALGIDLEGRKDILGLWISENEEAKFWLGNFTEMKNRGMQDILIACSDNLNGMSEAIGAVFPKTEHQLCIVHQIRNSLRYVSYKDRKELAGDLKPIYTANTEKEALSALEAFESKWNKQYPQIAKSWYIHWDNLMILGYPEEIRKIIYTTNAVESVNSQLRKVTKNKRLFPNDNAVFKSLYLAIDYMTKKWSMPIPNWNAAMAHFLIKFEERI</sequence>
<comment type="similarity">
    <text evidence="2 6">Belongs to the transposase mutator family.</text>
</comment>
<keyword evidence="4 6" id="KW-0238">DNA-binding</keyword>
<dbReference type="PANTHER" id="PTHR33217:SF5">
    <property type="entry name" value="MUTATOR FAMILY TRANSPOSASE"/>
    <property type="match status" value="1"/>
</dbReference>
<comment type="function">
    <text evidence="1 6">Required for the transposition of the insertion element.</text>
</comment>
<keyword evidence="7" id="KW-0614">Plasmid</keyword>
<dbReference type="InterPro" id="IPR001207">
    <property type="entry name" value="Transposase_mutator"/>
</dbReference>
<organism evidence="7">
    <name type="scientific">Rickettsia felis</name>
    <name type="common">Rickettsia azadi</name>
    <dbReference type="NCBI Taxonomy" id="42862"/>
    <lineage>
        <taxon>Bacteria</taxon>
        <taxon>Pseudomonadati</taxon>
        <taxon>Pseudomonadota</taxon>
        <taxon>Alphaproteobacteria</taxon>
        <taxon>Rickettsiales</taxon>
        <taxon>Rickettsiaceae</taxon>
        <taxon>Rickettsieae</taxon>
        <taxon>Rickettsia</taxon>
        <taxon>spotted fever group</taxon>
    </lineage>
</organism>
<keyword evidence="5 6" id="KW-0233">DNA recombination</keyword>
<accession>D4N369</accession>
<dbReference type="AlphaFoldDB" id="D4N369"/>
<evidence type="ECO:0000256" key="1">
    <source>
        <dbReference type="ARBA" id="ARBA00002190"/>
    </source>
</evidence>
<evidence type="ECO:0000256" key="3">
    <source>
        <dbReference type="ARBA" id="ARBA00022578"/>
    </source>
</evidence>
<dbReference type="Pfam" id="PF00872">
    <property type="entry name" value="Transposase_mut"/>
    <property type="match status" value="1"/>
</dbReference>
<dbReference type="GO" id="GO:0004803">
    <property type="term" value="F:transposase activity"/>
    <property type="evidence" value="ECO:0007669"/>
    <property type="project" value="UniProtKB-UniRule"/>
</dbReference>
<keyword evidence="3 6" id="KW-0815">Transposition</keyword>
<keyword evidence="6" id="KW-0814">Transposable element</keyword>
<protein>
    <recommendedName>
        <fullName evidence="6">Mutator family transposase</fullName>
    </recommendedName>
</protein>
<name>D4N369_RICFI</name>
<reference evidence="7" key="1">
    <citation type="journal article" date="2010" name="Appl. Environ. Microbiol.">
        <title>Rickettsia felis infection in a common household insect pest, Liposcelis bostrychophila (Psocoptera: Liposcelidae).</title>
        <authorList>
            <person name="Behar A."/>
            <person name="McCormick L.J."/>
            <person name="Perlman S.J."/>
        </authorList>
    </citation>
    <scope>NUCLEOTIDE SEQUENCE</scope>
    <source>
        <plasmid evidence="7">pRF</plasmid>
    </source>
</reference>
<evidence type="ECO:0000256" key="2">
    <source>
        <dbReference type="ARBA" id="ARBA00010961"/>
    </source>
</evidence>
<dbReference type="NCBIfam" id="NF033543">
    <property type="entry name" value="transpos_IS256"/>
    <property type="match status" value="1"/>
</dbReference>
<geneLocation type="plasmid" evidence="7">
    <name>pRF</name>
</geneLocation>
<dbReference type="PROSITE" id="PS01007">
    <property type="entry name" value="TRANSPOSASE_MUTATOR"/>
    <property type="match status" value="1"/>
</dbReference>
<dbReference type="GO" id="GO:0003677">
    <property type="term" value="F:DNA binding"/>
    <property type="evidence" value="ECO:0007669"/>
    <property type="project" value="UniProtKB-UniRule"/>
</dbReference>